<keyword evidence="2" id="KW-1185">Reference proteome</keyword>
<evidence type="ECO:0000313" key="2">
    <source>
        <dbReference type="Proteomes" id="UP000245626"/>
    </source>
</evidence>
<organism evidence="1 2">
    <name type="scientific">Violaceomyces palustris</name>
    <dbReference type="NCBI Taxonomy" id="1673888"/>
    <lineage>
        <taxon>Eukaryota</taxon>
        <taxon>Fungi</taxon>
        <taxon>Dikarya</taxon>
        <taxon>Basidiomycota</taxon>
        <taxon>Ustilaginomycotina</taxon>
        <taxon>Ustilaginomycetes</taxon>
        <taxon>Violaceomycetales</taxon>
        <taxon>Violaceomycetaceae</taxon>
        <taxon>Violaceomyces</taxon>
    </lineage>
</organism>
<evidence type="ECO:0000313" key="1">
    <source>
        <dbReference type="EMBL" id="PWN50941.1"/>
    </source>
</evidence>
<feature type="non-terminal residue" evidence="1">
    <location>
        <position position="1"/>
    </location>
</feature>
<accession>A0ACD0NYT6</accession>
<name>A0ACD0NYT6_9BASI</name>
<feature type="non-terminal residue" evidence="1">
    <location>
        <position position="193"/>
    </location>
</feature>
<reference evidence="1 2" key="1">
    <citation type="journal article" date="2018" name="Mol. Biol. Evol.">
        <title>Broad Genomic Sampling Reveals a Smut Pathogenic Ancestry of the Fungal Clade Ustilaginomycotina.</title>
        <authorList>
            <person name="Kijpornyongpan T."/>
            <person name="Mondo S.J."/>
            <person name="Barry K."/>
            <person name="Sandor L."/>
            <person name="Lee J."/>
            <person name="Lipzen A."/>
            <person name="Pangilinan J."/>
            <person name="LaButti K."/>
            <person name="Hainaut M."/>
            <person name="Henrissat B."/>
            <person name="Grigoriev I.V."/>
            <person name="Spatafora J.W."/>
            <person name="Aime M.C."/>
        </authorList>
    </citation>
    <scope>NUCLEOTIDE SEQUENCE [LARGE SCALE GENOMIC DNA]</scope>
    <source>
        <strain evidence="1 2">SA 807</strain>
    </source>
</reference>
<dbReference type="EMBL" id="KZ819884">
    <property type="protein sequence ID" value="PWN50941.1"/>
    <property type="molecule type" value="Genomic_DNA"/>
</dbReference>
<protein>
    <submittedName>
        <fullName evidence="1">UBC-like protein</fullName>
    </submittedName>
</protein>
<gene>
    <name evidence="1" type="ORF">IE53DRAFT_304287</name>
</gene>
<proteinExistence type="predicted"/>
<sequence>NCPSGIYVLPDKHDTHLWHCVTFIRKGPYTGGIFRFDIVFPVNFPAATPQVYFPPTLLHPLVDPNTGRMLLTSRFTNGWKPRETFVTHLLYFVKAAFQDDTIDGLREGLVANLEVYKMYRDNKPLFKKLAHQSVSLSTSPSSLYDISGGSGFPSPSIGADKGARNEEAAGIHFSKVDEDEMAALRREIFGDEE</sequence>
<dbReference type="Proteomes" id="UP000245626">
    <property type="component" value="Unassembled WGS sequence"/>
</dbReference>